<accession>A0ACD3AGK2</accession>
<evidence type="ECO:0000313" key="1">
    <source>
        <dbReference type="EMBL" id="TFK64666.1"/>
    </source>
</evidence>
<organism evidence="1 2">
    <name type="scientific">Pluteus cervinus</name>
    <dbReference type="NCBI Taxonomy" id="181527"/>
    <lineage>
        <taxon>Eukaryota</taxon>
        <taxon>Fungi</taxon>
        <taxon>Dikarya</taxon>
        <taxon>Basidiomycota</taxon>
        <taxon>Agaricomycotina</taxon>
        <taxon>Agaricomycetes</taxon>
        <taxon>Agaricomycetidae</taxon>
        <taxon>Agaricales</taxon>
        <taxon>Pluteineae</taxon>
        <taxon>Pluteaceae</taxon>
        <taxon>Pluteus</taxon>
    </lineage>
</organism>
<protein>
    <submittedName>
        <fullName evidence="1">Uncharacterized protein</fullName>
    </submittedName>
</protein>
<dbReference type="Proteomes" id="UP000308600">
    <property type="component" value="Unassembled WGS sequence"/>
</dbReference>
<gene>
    <name evidence="1" type="ORF">BDN72DRAFT_846373</name>
</gene>
<reference evidence="1 2" key="1">
    <citation type="journal article" date="2019" name="Nat. Ecol. Evol.">
        <title>Megaphylogeny resolves global patterns of mushroom evolution.</title>
        <authorList>
            <person name="Varga T."/>
            <person name="Krizsan K."/>
            <person name="Foldi C."/>
            <person name="Dima B."/>
            <person name="Sanchez-Garcia M."/>
            <person name="Sanchez-Ramirez S."/>
            <person name="Szollosi G.J."/>
            <person name="Szarkandi J.G."/>
            <person name="Papp V."/>
            <person name="Albert L."/>
            <person name="Andreopoulos W."/>
            <person name="Angelini C."/>
            <person name="Antonin V."/>
            <person name="Barry K.W."/>
            <person name="Bougher N.L."/>
            <person name="Buchanan P."/>
            <person name="Buyck B."/>
            <person name="Bense V."/>
            <person name="Catcheside P."/>
            <person name="Chovatia M."/>
            <person name="Cooper J."/>
            <person name="Damon W."/>
            <person name="Desjardin D."/>
            <person name="Finy P."/>
            <person name="Geml J."/>
            <person name="Haridas S."/>
            <person name="Hughes K."/>
            <person name="Justo A."/>
            <person name="Karasinski D."/>
            <person name="Kautmanova I."/>
            <person name="Kiss B."/>
            <person name="Kocsube S."/>
            <person name="Kotiranta H."/>
            <person name="LaButti K.M."/>
            <person name="Lechner B.E."/>
            <person name="Liimatainen K."/>
            <person name="Lipzen A."/>
            <person name="Lukacs Z."/>
            <person name="Mihaltcheva S."/>
            <person name="Morgado L.N."/>
            <person name="Niskanen T."/>
            <person name="Noordeloos M.E."/>
            <person name="Ohm R.A."/>
            <person name="Ortiz-Santana B."/>
            <person name="Ovrebo C."/>
            <person name="Racz N."/>
            <person name="Riley R."/>
            <person name="Savchenko A."/>
            <person name="Shiryaev A."/>
            <person name="Soop K."/>
            <person name="Spirin V."/>
            <person name="Szebenyi C."/>
            <person name="Tomsovsky M."/>
            <person name="Tulloss R.E."/>
            <person name="Uehling J."/>
            <person name="Grigoriev I.V."/>
            <person name="Vagvolgyi C."/>
            <person name="Papp T."/>
            <person name="Martin F.M."/>
            <person name="Miettinen O."/>
            <person name="Hibbett D.S."/>
            <person name="Nagy L.G."/>
        </authorList>
    </citation>
    <scope>NUCLEOTIDE SEQUENCE [LARGE SCALE GENOMIC DNA]</scope>
    <source>
        <strain evidence="1 2">NL-1719</strain>
    </source>
</reference>
<name>A0ACD3AGK2_9AGAR</name>
<dbReference type="EMBL" id="ML208466">
    <property type="protein sequence ID" value="TFK64666.1"/>
    <property type="molecule type" value="Genomic_DNA"/>
</dbReference>
<sequence length="557" mass="61790">MDHQPTQHRAPENDSTAQESALGIPEIISRIFDHLSVPLSTLHDLQHLNEPPMQPTAPVAPAAVRHTSSCSYCGRQTHCQLPPPPPPPPPPESNEDLPKARLDEVRLCRSSLLSAATSCRSLSGPALDALWRQMDTLAPLVSLLPLANVRGVAYLQMQNVSATVLEAFGQYARRIRVFVYQNNSIFQGTGLTFHNSVYANLLASRGVLLPSLRTLLVPVFDQEAFSHDGIYLASPSLTRLEIGGLKITNYALESFMTMIGSRSQHLRHVSTGQNVVVSPAVWSNILTKNLRSIELFKPVPEVLKLLSSFPSLHAMTIINPPKLTTTLTFPSIKRLSLCGTLSSVVCFLEPLHGPLDSISITLQAGSTSFPLSEFELITKTVSNQWKSSLAHLTLDFGNKDVQGLDLSLEFQPFFSLPLRTFRILNFPKRLDSPDVLVEIASKLRGIESLHIPPHTRGKEPSIEDLRTVAQLCPSLRVLSTSVNIEPARDLPSFTHHELDELHVYASPINSPKKVAAQLDRTFPYLKNITTSSPDHFRKWNEVERLLELCHQGRRGFF</sequence>
<evidence type="ECO:0000313" key="2">
    <source>
        <dbReference type="Proteomes" id="UP000308600"/>
    </source>
</evidence>
<proteinExistence type="predicted"/>
<keyword evidence="2" id="KW-1185">Reference proteome</keyword>